<dbReference type="GO" id="GO:0016226">
    <property type="term" value="P:iron-sulfur cluster assembly"/>
    <property type="evidence" value="ECO:0007669"/>
    <property type="project" value="TreeGrafter"/>
</dbReference>
<gene>
    <name evidence="1" type="ORF">ABRY99_08625</name>
</gene>
<dbReference type="NCBIfam" id="TIGR03317">
    <property type="entry name" value="ygfZ_signature"/>
    <property type="match status" value="1"/>
</dbReference>
<accession>A0AB39CGI8</accession>
<sequence length="306" mass="32219">MENFAPHGFQPLPECALVGIRGSDAASFLHGQLTHGVTGLDGGLAAPAAYCTAQGRLLANGVLWRAQSDHFVWMVSRDVADALIKRLRMFVLRARVMIDPDASLQAWGALGAQAVPIALHEAPAWTRFPAEDADWIVAPMSRAERPAAWRIAADGPGGATALAGDAWAAARLAGGWPWIRAAAQDLFLPASLDMDLNGTIDFAKGCYPGQEVIARSHYRGTVKRRLAYGTAAWPPEASALPPASDLYAAGDAAGCPAGRVIESAVHQGLLHVAAEITLSDWPAVRYAIGAPDGPVLNMRAPRGAKA</sequence>
<proteinExistence type="predicted"/>
<dbReference type="InterPro" id="IPR017703">
    <property type="entry name" value="YgfZ/GCV_T_CS"/>
</dbReference>
<dbReference type="Gene3D" id="2.40.30.160">
    <property type="match status" value="1"/>
</dbReference>
<name>A0AB39CGI8_9BURK</name>
<dbReference type="PANTHER" id="PTHR22602">
    <property type="entry name" value="TRANSFERASE CAF17, MITOCHONDRIAL-RELATED"/>
    <property type="match status" value="1"/>
</dbReference>
<dbReference type="AlphaFoldDB" id="A0AB39CGI8"/>
<dbReference type="Gene3D" id="3.30.70.1400">
    <property type="entry name" value="Aminomethyltransferase beta-barrel domains"/>
    <property type="match status" value="1"/>
</dbReference>
<dbReference type="EMBL" id="CP158252">
    <property type="protein sequence ID" value="XDJ41020.1"/>
    <property type="molecule type" value="Genomic_DNA"/>
</dbReference>
<dbReference type="RefSeq" id="WP_368643014.1">
    <property type="nucleotide sequence ID" value="NZ_CP158252.1"/>
</dbReference>
<dbReference type="InterPro" id="IPR045179">
    <property type="entry name" value="YgfZ/GcvT"/>
</dbReference>
<evidence type="ECO:0000313" key="1">
    <source>
        <dbReference type="EMBL" id="XDJ41020.1"/>
    </source>
</evidence>
<dbReference type="SUPFAM" id="SSF103025">
    <property type="entry name" value="Folate-binding domain"/>
    <property type="match status" value="1"/>
</dbReference>
<protein>
    <submittedName>
        <fullName evidence="1">Folate-binding protein</fullName>
    </submittedName>
</protein>
<reference evidence="1" key="1">
    <citation type="submission" date="2024-05" db="EMBL/GenBank/DDBJ databases">
        <authorList>
            <person name="Luo Y.-C."/>
            <person name="Nicholds J."/>
            <person name="Mortimer T."/>
            <person name="Maboni G."/>
        </authorList>
    </citation>
    <scope>NUCLEOTIDE SEQUENCE</scope>
    <source>
        <strain evidence="1">153920</strain>
    </source>
</reference>
<organism evidence="1">
    <name type="scientific">Castellaniella ginsengisoli</name>
    <dbReference type="NCBI Taxonomy" id="546114"/>
    <lineage>
        <taxon>Bacteria</taxon>
        <taxon>Pseudomonadati</taxon>
        <taxon>Pseudomonadota</taxon>
        <taxon>Betaproteobacteria</taxon>
        <taxon>Burkholderiales</taxon>
        <taxon>Alcaligenaceae</taxon>
        <taxon>Castellaniella</taxon>
    </lineage>
</organism>
<dbReference type="PANTHER" id="PTHR22602:SF0">
    <property type="entry name" value="TRANSFERASE CAF17, MITOCHONDRIAL-RELATED"/>
    <property type="match status" value="1"/>
</dbReference>